<protein>
    <recommendedName>
        <fullName evidence="3">Head-to-tail stopper</fullName>
    </recommendedName>
</protein>
<evidence type="ECO:0008006" key="3">
    <source>
        <dbReference type="Google" id="ProtNLM"/>
    </source>
</evidence>
<evidence type="ECO:0000313" key="2">
    <source>
        <dbReference type="Proteomes" id="UP001244552"/>
    </source>
</evidence>
<keyword evidence="2" id="KW-1185">Reference proteome</keyword>
<name>A0ABU0MEW8_9PROT</name>
<dbReference type="EMBL" id="JAUSVU010000002">
    <property type="protein sequence ID" value="MDQ0531794.1"/>
    <property type="molecule type" value="Genomic_DNA"/>
</dbReference>
<evidence type="ECO:0000313" key="1">
    <source>
        <dbReference type="EMBL" id="MDQ0531794.1"/>
    </source>
</evidence>
<gene>
    <name evidence="1" type="ORF">QO018_000630</name>
</gene>
<sequence>MIDLDSVLHASVAQVWGRPAIYTPPSGAPVASCRAVLSEGDRDWRSGGSGVTTPARIAEVRVSEVPLMEIEGTLAIGADVFVIDKTSQPDADRLLWRLELK</sequence>
<organism evidence="1 2">
    <name type="scientific">Azospirillum picis</name>
    <dbReference type="NCBI Taxonomy" id="488438"/>
    <lineage>
        <taxon>Bacteria</taxon>
        <taxon>Pseudomonadati</taxon>
        <taxon>Pseudomonadota</taxon>
        <taxon>Alphaproteobacteria</taxon>
        <taxon>Rhodospirillales</taxon>
        <taxon>Azospirillaceae</taxon>
        <taxon>Azospirillum</taxon>
    </lineage>
</organism>
<accession>A0ABU0MEW8</accession>
<dbReference type="RefSeq" id="WP_209978697.1">
    <property type="nucleotide sequence ID" value="NZ_JAGINO010000002.1"/>
</dbReference>
<dbReference type="Proteomes" id="UP001244552">
    <property type="component" value="Unassembled WGS sequence"/>
</dbReference>
<proteinExistence type="predicted"/>
<dbReference type="InterPro" id="IPR008018">
    <property type="entry name" value="Phage_tail_attach_FII"/>
</dbReference>
<comment type="caution">
    <text evidence="1">The sequence shown here is derived from an EMBL/GenBank/DDBJ whole genome shotgun (WGS) entry which is preliminary data.</text>
</comment>
<reference evidence="1 2" key="1">
    <citation type="submission" date="2023-07" db="EMBL/GenBank/DDBJ databases">
        <title>Genomic Encyclopedia of Type Strains, Phase IV (KMG-IV): sequencing the most valuable type-strain genomes for metagenomic binning, comparative biology and taxonomic classification.</title>
        <authorList>
            <person name="Goeker M."/>
        </authorList>
    </citation>
    <scope>NUCLEOTIDE SEQUENCE [LARGE SCALE GENOMIC DNA]</scope>
    <source>
        <strain evidence="1 2">DSM 19922</strain>
    </source>
</reference>
<dbReference type="Pfam" id="PF05354">
    <property type="entry name" value="Phage_attach"/>
    <property type="match status" value="1"/>
</dbReference>